<reference evidence="16" key="1">
    <citation type="submission" date="2022-06" db="EMBL/GenBank/DDBJ databases">
        <title>Aquibacillus sp. a new bacterium isolated from soil saline samples.</title>
        <authorList>
            <person name="Galisteo C."/>
            <person name="De La Haba R."/>
            <person name="Sanchez-Porro C."/>
            <person name="Ventosa A."/>
        </authorList>
    </citation>
    <scope>NUCLEOTIDE SEQUENCE</scope>
    <source>
        <strain evidence="16">3ASR75-11</strain>
    </source>
</reference>
<proteinExistence type="inferred from homology"/>
<dbReference type="AlphaFoldDB" id="A0A9X3WRL5"/>
<dbReference type="EC" id="2.7.1.26" evidence="14"/>
<evidence type="ECO:0000259" key="15">
    <source>
        <dbReference type="SMART" id="SM00904"/>
    </source>
</evidence>
<evidence type="ECO:0000313" key="17">
    <source>
        <dbReference type="Proteomes" id="UP001145050"/>
    </source>
</evidence>
<comment type="similarity">
    <text evidence="14">Belongs to the ribF family.</text>
</comment>
<dbReference type="Pfam" id="PF01687">
    <property type="entry name" value="Flavokinase"/>
    <property type="match status" value="1"/>
</dbReference>
<evidence type="ECO:0000256" key="11">
    <source>
        <dbReference type="ARBA" id="ARBA00023268"/>
    </source>
</evidence>
<feature type="domain" description="Riboflavin kinase" evidence="15">
    <location>
        <begin position="174"/>
        <end position="303"/>
    </location>
</feature>
<dbReference type="GO" id="GO:0006747">
    <property type="term" value="P:FAD biosynthetic process"/>
    <property type="evidence" value="ECO:0007669"/>
    <property type="project" value="UniProtKB-UniRule"/>
</dbReference>
<dbReference type="GO" id="GO:0008531">
    <property type="term" value="F:riboflavin kinase activity"/>
    <property type="evidence" value="ECO:0007669"/>
    <property type="project" value="UniProtKB-UniRule"/>
</dbReference>
<evidence type="ECO:0000256" key="10">
    <source>
        <dbReference type="ARBA" id="ARBA00022840"/>
    </source>
</evidence>
<dbReference type="EMBL" id="JAMQKB010000007">
    <property type="protein sequence ID" value="MDC3424592.1"/>
    <property type="molecule type" value="Genomic_DNA"/>
</dbReference>
<comment type="catalytic activity">
    <reaction evidence="12 14">
        <text>riboflavin + ATP = FMN + ADP + H(+)</text>
        <dbReference type="Rhea" id="RHEA:14357"/>
        <dbReference type="ChEBI" id="CHEBI:15378"/>
        <dbReference type="ChEBI" id="CHEBI:30616"/>
        <dbReference type="ChEBI" id="CHEBI:57986"/>
        <dbReference type="ChEBI" id="CHEBI:58210"/>
        <dbReference type="ChEBI" id="CHEBI:456216"/>
        <dbReference type="EC" id="2.7.1.26"/>
    </reaction>
</comment>
<dbReference type="PIRSF" id="PIRSF004491">
    <property type="entry name" value="FAD_Synth"/>
    <property type="match status" value="1"/>
</dbReference>
<comment type="pathway">
    <text evidence="2 14">Cofactor biosynthesis; FMN biosynthesis; FMN from riboflavin (ATP route): step 1/1.</text>
</comment>
<dbReference type="InterPro" id="IPR002606">
    <property type="entry name" value="Riboflavin_kinase_bac"/>
</dbReference>
<evidence type="ECO:0000256" key="5">
    <source>
        <dbReference type="ARBA" id="ARBA00022679"/>
    </source>
</evidence>
<evidence type="ECO:0000256" key="9">
    <source>
        <dbReference type="ARBA" id="ARBA00022827"/>
    </source>
</evidence>
<keyword evidence="6 14" id="KW-0548">Nucleotidyltransferase</keyword>
<keyword evidence="10 14" id="KW-0067">ATP-binding</keyword>
<dbReference type="PANTHER" id="PTHR22749">
    <property type="entry name" value="RIBOFLAVIN KINASE/FMN ADENYLYLTRANSFERASE"/>
    <property type="match status" value="1"/>
</dbReference>
<evidence type="ECO:0000313" key="16">
    <source>
        <dbReference type="EMBL" id="MDC3424592.1"/>
    </source>
</evidence>
<keyword evidence="8 14" id="KW-0418">Kinase</keyword>
<comment type="caution">
    <text evidence="16">The sequence shown here is derived from an EMBL/GenBank/DDBJ whole genome shotgun (WGS) entry which is preliminary data.</text>
</comment>
<dbReference type="Pfam" id="PF06574">
    <property type="entry name" value="FAD_syn"/>
    <property type="match status" value="1"/>
</dbReference>
<comment type="catalytic activity">
    <reaction evidence="13 14">
        <text>FMN + ATP + H(+) = FAD + diphosphate</text>
        <dbReference type="Rhea" id="RHEA:17237"/>
        <dbReference type="ChEBI" id="CHEBI:15378"/>
        <dbReference type="ChEBI" id="CHEBI:30616"/>
        <dbReference type="ChEBI" id="CHEBI:33019"/>
        <dbReference type="ChEBI" id="CHEBI:57692"/>
        <dbReference type="ChEBI" id="CHEBI:58210"/>
        <dbReference type="EC" id="2.7.7.2"/>
    </reaction>
</comment>
<dbReference type="GO" id="GO:0003919">
    <property type="term" value="F:FMN adenylyltransferase activity"/>
    <property type="evidence" value="ECO:0007669"/>
    <property type="project" value="UniProtKB-UniRule"/>
</dbReference>
<dbReference type="NCBIfam" id="TIGR00083">
    <property type="entry name" value="ribF"/>
    <property type="match status" value="1"/>
</dbReference>
<dbReference type="InterPro" id="IPR015865">
    <property type="entry name" value="Riboflavin_kinase_bac/euk"/>
</dbReference>
<organism evidence="16 17">
    <name type="scientific">Terrihalobacillus insolitus</name>
    <dbReference type="NCBI Taxonomy" id="2950438"/>
    <lineage>
        <taxon>Bacteria</taxon>
        <taxon>Bacillati</taxon>
        <taxon>Bacillota</taxon>
        <taxon>Bacilli</taxon>
        <taxon>Bacillales</taxon>
        <taxon>Bacillaceae</taxon>
        <taxon>Terrihalobacillus</taxon>
    </lineage>
</organism>
<dbReference type="Gene3D" id="2.40.30.30">
    <property type="entry name" value="Riboflavin kinase-like"/>
    <property type="match status" value="1"/>
</dbReference>
<dbReference type="GO" id="GO:0009398">
    <property type="term" value="P:FMN biosynthetic process"/>
    <property type="evidence" value="ECO:0007669"/>
    <property type="project" value="UniProtKB-UniRule"/>
</dbReference>
<evidence type="ECO:0000256" key="13">
    <source>
        <dbReference type="ARBA" id="ARBA00049494"/>
    </source>
</evidence>
<comment type="pathway">
    <text evidence="1 14">Cofactor biosynthesis; FAD biosynthesis; FAD from FMN: step 1/1.</text>
</comment>
<dbReference type="EC" id="2.7.7.2" evidence="14"/>
<dbReference type="InterPro" id="IPR014729">
    <property type="entry name" value="Rossmann-like_a/b/a_fold"/>
</dbReference>
<evidence type="ECO:0000256" key="3">
    <source>
        <dbReference type="ARBA" id="ARBA00022630"/>
    </source>
</evidence>
<dbReference type="Gene3D" id="3.40.50.620">
    <property type="entry name" value="HUPs"/>
    <property type="match status" value="1"/>
</dbReference>
<keyword evidence="4 14" id="KW-0288">FMN</keyword>
<accession>A0A9X3WRL5</accession>
<dbReference type="InterPro" id="IPR023465">
    <property type="entry name" value="Riboflavin_kinase_dom_sf"/>
</dbReference>
<evidence type="ECO:0000256" key="2">
    <source>
        <dbReference type="ARBA" id="ARBA00005201"/>
    </source>
</evidence>
<dbReference type="SUPFAM" id="SSF52374">
    <property type="entry name" value="Nucleotidylyl transferase"/>
    <property type="match status" value="1"/>
</dbReference>
<keyword evidence="7 14" id="KW-0547">Nucleotide-binding</keyword>
<evidence type="ECO:0000256" key="8">
    <source>
        <dbReference type="ARBA" id="ARBA00022777"/>
    </source>
</evidence>
<dbReference type="RefSeq" id="WP_272436396.1">
    <property type="nucleotide sequence ID" value="NZ_JAMQKB010000007.1"/>
</dbReference>
<evidence type="ECO:0000256" key="1">
    <source>
        <dbReference type="ARBA" id="ARBA00004726"/>
    </source>
</evidence>
<keyword evidence="17" id="KW-1185">Reference proteome</keyword>
<name>A0A9X3WRL5_9BACI</name>
<dbReference type="InterPro" id="IPR023468">
    <property type="entry name" value="Riboflavin_kinase"/>
</dbReference>
<dbReference type="SUPFAM" id="SSF82114">
    <property type="entry name" value="Riboflavin kinase-like"/>
    <property type="match status" value="1"/>
</dbReference>
<evidence type="ECO:0000256" key="7">
    <source>
        <dbReference type="ARBA" id="ARBA00022741"/>
    </source>
</evidence>
<sequence>MQIIELSKNISADSTPNTLIIGNLDGFHRGHQHLLQTARKHAESAQEVIAVMEYPVLSRNQDSQQEITPDKDKFPLLEQYGVKRFYRLAKDSLNTSIEAFVITYLSNLHVNQIFLGEGFTFDGVFQMEEFINVCKQRNIKVTVVPSVTVNGEEISCEKIRNFIKDGLMESVQTLLGRPFTITGTVIHGEKMGRKLGFPTINLGDVDAYVEPKPGVYFGVVGLHTHAGETEYRNVLISAGYRPTVKGKGFLVEANILHFSGDLYGRTVSVSFLRFMREEINFTDLDALIEQMNQDKKEAERLMGQ</sequence>
<keyword evidence="9 14" id="KW-0274">FAD</keyword>
<dbReference type="SMART" id="SM00904">
    <property type="entry name" value="Flavokinase"/>
    <property type="match status" value="1"/>
</dbReference>
<gene>
    <name evidence="16" type="primary">ribF</name>
    <name evidence="16" type="ORF">NC797_08725</name>
</gene>
<evidence type="ECO:0000256" key="12">
    <source>
        <dbReference type="ARBA" id="ARBA00047880"/>
    </source>
</evidence>
<dbReference type="InterPro" id="IPR015864">
    <property type="entry name" value="FAD_synthase"/>
</dbReference>
<keyword evidence="3 14" id="KW-0285">Flavoprotein</keyword>
<dbReference type="PANTHER" id="PTHR22749:SF6">
    <property type="entry name" value="RIBOFLAVIN KINASE"/>
    <property type="match status" value="1"/>
</dbReference>
<evidence type="ECO:0000256" key="6">
    <source>
        <dbReference type="ARBA" id="ARBA00022695"/>
    </source>
</evidence>
<evidence type="ECO:0000256" key="14">
    <source>
        <dbReference type="PIRNR" id="PIRNR004491"/>
    </source>
</evidence>
<protein>
    <recommendedName>
        <fullName evidence="14">Riboflavin biosynthesis protein</fullName>
    </recommendedName>
    <domain>
        <recommendedName>
            <fullName evidence="14">Riboflavin kinase</fullName>
            <ecNumber evidence="14">2.7.1.26</ecNumber>
        </recommendedName>
        <alternativeName>
            <fullName evidence="14">Flavokinase</fullName>
        </alternativeName>
    </domain>
    <domain>
        <recommendedName>
            <fullName evidence="14">FMN adenylyltransferase</fullName>
            <ecNumber evidence="14">2.7.7.2</ecNumber>
        </recommendedName>
        <alternativeName>
            <fullName evidence="14">FAD pyrophosphorylase</fullName>
        </alternativeName>
        <alternativeName>
            <fullName evidence="14">FAD synthase</fullName>
        </alternativeName>
    </domain>
</protein>
<dbReference type="GO" id="GO:0005524">
    <property type="term" value="F:ATP binding"/>
    <property type="evidence" value="ECO:0007669"/>
    <property type="project" value="UniProtKB-UniRule"/>
</dbReference>
<dbReference type="GO" id="GO:0009231">
    <property type="term" value="P:riboflavin biosynthetic process"/>
    <property type="evidence" value="ECO:0007669"/>
    <property type="project" value="InterPro"/>
</dbReference>
<dbReference type="Proteomes" id="UP001145050">
    <property type="component" value="Unassembled WGS sequence"/>
</dbReference>
<evidence type="ECO:0000256" key="4">
    <source>
        <dbReference type="ARBA" id="ARBA00022643"/>
    </source>
</evidence>
<keyword evidence="5 14" id="KW-0808">Transferase</keyword>
<keyword evidence="11" id="KW-0511">Multifunctional enzyme</keyword>